<dbReference type="AlphaFoldDB" id="A0AAE0YMH0"/>
<comment type="caution">
    <text evidence="2">The sequence shown here is derived from an EMBL/GenBank/DDBJ whole genome shotgun (WGS) entry which is preliminary data.</text>
</comment>
<evidence type="ECO:0000313" key="2">
    <source>
        <dbReference type="EMBL" id="KAK3751224.1"/>
    </source>
</evidence>
<feature type="transmembrane region" description="Helical" evidence="1">
    <location>
        <begin position="12"/>
        <end position="31"/>
    </location>
</feature>
<accession>A0AAE0YMH0</accession>
<keyword evidence="1" id="KW-0472">Membrane</keyword>
<sequence length="73" mass="7984">MRKKDIVLSTFIFLRFPIFIILFLCPVQLVPPKPSSPPVNMAWSDAVFPTPKPCTPSPNGVMVTLQAVVVTSG</sequence>
<reference evidence="2" key="1">
    <citation type="journal article" date="2023" name="G3 (Bethesda)">
        <title>A reference genome for the long-term kleptoplast-retaining sea slug Elysia crispata morphotype clarki.</title>
        <authorList>
            <person name="Eastman K.E."/>
            <person name="Pendleton A.L."/>
            <person name="Shaikh M.A."/>
            <person name="Suttiyut T."/>
            <person name="Ogas R."/>
            <person name="Tomko P."/>
            <person name="Gavelis G."/>
            <person name="Widhalm J.R."/>
            <person name="Wisecaver J.H."/>
        </authorList>
    </citation>
    <scope>NUCLEOTIDE SEQUENCE</scope>
    <source>
        <strain evidence="2">ECLA1</strain>
    </source>
</reference>
<name>A0AAE0YMH0_9GAST</name>
<proteinExistence type="predicted"/>
<dbReference type="EMBL" id="JAWDGP010005834">
    <property type="protein sequence ID" value="KAK3751224.1"/>
    <property type="molecule type" value="Genomic_DNA"/>
</dbReference>
<protein>
    <submittedName>
        <fullName evidence="2">Uncharacterized protein</fullName>
    </submittedName>
</protein>
<keyword evidence="1" id="KW-0812">Transmembrane</keyword>
<keyword evidence="3" id="KW-1185">Reference proteome</keyword>
<dbReference type="Proteomes" id="UP001283361">
    <property type="component" value="Unassembled WGS sequence"/>
</dbReference>
<keyword evidence="1" id="KW-1133">Transmembrane helix</keyword>
<evidence type="ECO:0000313" key="3">
    <source>
        <dbReference type="Proteomes" id="UP001283361"/>
    </source>
</evidence>
<evidence type="ECO:0000256" key="1">
    <source>
        <dbReference type="SAM" id="Phobius"/>
    </source>
</evidence>
<gene>
    <name evidence="2" type="ORF">RRG08_023981</name>
</gene>
<organism evidence="2 3">
    <name type="scientific">Elysia crispata</name>
    <name type="common">lettuce slug</name>
    <dbReference type="NCBI Taxonomy" id="231223"/>
    <lineage>
        <taxon>Eukaryota</taxon>
        <taxon>Metazoa</taxon>
        <taxon>Spiralia</taxon>
        <taxon>Lophotrochozoa</taxon>
        <taxon>Mollusca</taxon>
        <taxon>Gastropoda</taxon>
        <taxon>Heterobranchia</taxon>
        <taxon>Euthyneura</taxon>
        <taxon>Panpulmonata</taxon>
        <taxon>Sacoglossa</taxon>
        <taxon>Placobranchoidea</taxon>
        <taxon>Plakobranchidae</taxon>
        <taxon>Elysia</taxon>
    </lineage>
</organism>